<organism evidence="2 3">
    <name type="scientific">Escherichia coli</name>
    <dbReference type="NCBI Taxonomy" id="562"/>
    <lineage>
        <taxon>Bacteria</taxon>
        <taxon>Pseudomonadati</taxon>
        <taxon>Pseudomonadota</taxon>
        <taxon>Gammaproteobacteria</taxon>
        <taxon>Enterobacterales</taxon>
        <taxon>Enterobacteriaceae</taxon>
        <taxon>Escherichia</taxon>
    </lineage>
</organism>
<dbReference type="EMBL" id="JAOVKC010000593">
    <property type="protein sequence ID" value="MCV5625579.1"/>
    <property type="molecule type" value="Genomic_DNA"/>
</dbReference>
<reference evidence="2" key="1">
    <citation type="submission" date="2023-06" db="EMBL/GenBank/DDBJ databases">
        <title>Deciphering the underlying mechanisms mediating the transmission of blaNDM gene from human to animals in China.</title>
        <authorList>
            <person name="Chen K."/>
            <person name="Chen S."/>
        </authorList>
    </citation>
    <scope>NUCLEOTIDE SEQUENCE</scope>
    <source>
        <strain evidence="2">1199</strain>
    </source>
</reference>
<proteinExistence type="predicted"/>
<feature type="non-terminal residue" evidence="2">
    <location>
        <position position="45"/>
    </location>
</feature>
<dbReference type="Proteomes" id="UP001208624">
    <property type="component" value="Unassembled WGS sequence"/>
</dbReference>
<feature type="region of interest" description="Disordered" evidence="1">
    <location>
        <begin position="1"/>
        <end position="27"/>
    </location>
</feature>
<protein>
    <submittedName>
        <fullName evidence="2">DNA replication protein</fullName>
    </submittedName>
</protein>
<evidence type="ECO:0000313" key="2">
    <source>
        <dbReference type="EMBL" id="MCV5625579.1"/>
    </source>
</evidence>
<name>A0AAP3A705_ECOLX</name>
<sequence length="45" mass="5129">MSNISNLAEAREARRLQQPHQSSGKGYALLHRKIMDVPFYKDAEA</sequence>
<evidence type="ECO:0000256" key="1">
    <source>
        <dbReference type="SAM" id="MobiDB-lite"/>
    </source>
</evidence>
<comment type="caution">
    <text evidence="2">The sequence shown here is derived from an EMBL/GenBank/DDBJ whole genome shotgun (WGS) entry which is preliminary data.</text>
</comment>
<dbReference type="AlphaFoldDB" id="A0AAP3A705"/>
<evidence type="ECO:0000313" key="3">
    <source>
        <dbReference type="Proteomes" id="UP001208624"/>
    </source>
</evidence>
<gene>
    <name evidence="2" type="ORF">OFN31_28460</name>
</gene>
<accession>A0AAP3A705</accession>